<dbReference type="Gene3D" id="3.30.300.130">
    <property type="entry name" value="Fe-S cluster assembly (FSCA)"/>
    <property type="match status" value="1"/>
</dbReference>
<dbReference type="InterPro" id="IPR034904">
    <property type="entry name" value="FSCA_dom_sf"/>
</dbReference>
<keyword evidence="4" id="KW-1185">Reference proteome</keyword>
<name>A0A328VDR3_9CHLR</name>
<dbReference type="InterPro" id="IPR002744">
    <property type="entry name" value="MIP18-like"/>
</dbReference>
<evidence type="ECO:0000259" key="1">
    <source>
        <dbReference type="Pfam" id="PF01883"/>
    </source>
</evidence>
<protein>
    <submittedName>
        <fullName evidence="3">Uncharacterized protein</fullName>
    </submittedName>
</protein>
<feature type="domain" description="MIP18 family-like" evidence="1">
    <location>
        <begin position="15"/>
        <end position="86"/>
    </location>
</feature>
<proteinExistence type="predicted"/>
<dbReference type="RefSeq" id="WP_112425793.1">
    <property type="nucleotide sequence ID" value="NZ_MCIF01000002.1"/>
</dbReference>
<feature type="domain" description="PaaD zinc beta ribbon" evidence="2">
    <location>
        <begin position="118"/>
        <end position="159"/>
    </location>
</feature>
<dbReference type="Proteomes" id="UP000248706">
    <property type="component" value="Unassembled WGS sequence"/>
</dbReference>
<dbReference type="EMBL" id="MCIF01000002">
    <property type="protein sequence ID" value="RAQ94132.1"/>
    <property type="molecule type" value="Genomic_DNA"/>
</dbReference>
<reference evidence="3 4" key="1">
    <citation type="submission" date="2016-08" db="EMBL/GenBank/DDBJ databases">
        <title>Analysis of Carbohydrate Active Enzymes in Thermogemmatispora T81 Reveals Carbohydrate Degradation Ability.</title>
        <authorList>
            <person name="Tomazini A."/>
            <person name="Lal S."/>
            <person name="Stott M."/>
            <person name="Henrissat B."/>
            <person name="Polikarpov I."/>
            <person name="Sparling R."/>
            <person name="Levin D.B."/>
        </authorList>
    </citation>
    <scope>NUCLEOTIDE SEQUENCE [LARGE SCALE GENOMIC DNA]</scope>
    <source>
        <strain evidence="3 4">T81</strain>
    </source>
</reference>
<dbReference type="InterPro" id="IPR056572">
    <property type="entry name" value="Zn_ribbon_PaaD"/>
</dbReference>
<evidence type="ECO:0000313" key="4">
    <source>
        <dbReference type="Proteomes" id="UP000248706"/>
    </source>
</evidence>
<dbReference type="Pfam" id="PF23451">
    <property type="entry name" value="Zn_ribbon_PaaD"/>
    <property type="match status" value="1"/>
</dbReference>
<comment type="caution">
    <text evidence="3">The sequence shown here is derived from an EMBL/GenBank/DDBJ whole genome shotgun (WGS) entry which is preliminary data.</text>
</comment>
<evidence type="ECO:0000313" key="3">
    <source>
        <dbReference type="EMBL" id="RAQ94132.1"/>
    </source>
</evidence>
<accession>A0A328VDR3</accession>
<dbReference type="PANTHER" id="PTHR42831:SF1">
    <property type="entry name" value="FE-S PROTEIN MATURATION AUXILIARY FACTOR YITW"/>
    <property type="match status" value="1"/>
</dbReference>
<sequence>MNEQHERMSDVALTEETVLQALESVLDPEVPVSIRQLGLIQGVHLDEDEVSVALVPTMLACPGREVIAEEIRQRLSQLAGERRVVVTWETRVIWTPRRITASGRQQLQRWGVVAREPTPHGVRCPYCGSYQTRLNNAFGAAVCKAQFSCSICGSAFDVLRGALRPAPAEATSQSGDGDGSVHD</sequence>
<gene>
    <name evidence="3" type="ORF">A4R35_01215</name>
</gene>
<evidence type="ECO:0000259" key="2">
    <source>
        <dbReference type="Pfam" id="PF23451"/>
    </source>
</evidence>
<dbReference type="InterPro" id="IPR052339">
    <property type="entry name" value="Fe-S_Maturation_MIP18"/>
</dbReference>
<dbReference type="SUPFAM" id="SSF117916">
    <property type="entry name" value="Fe-S cluster assembly (FSCA) domain-like"/>
    <property type="match status" value="1"/>
</dbReference>
<dbReference type="PANTHER" id="PTHR42831">
    <property type="entry name" value="FE-S PROTEIN MATURATION AUXILIARY FACTOR YITW"/>
    <property type="match status" value="1"/>
</dbReference>
<dbReference type="AlphaFoldDB" id="A0A328VDR3"/>
<dbReference type="Pfam" id="PF01883">
    <property type="entry name" value="FeS_assembly_P"/>
    <property type="match status" value="1"/>
</dbReference>
<organism evidence="3 4">
    <name type="scientific">Thermogemmatispora tikiterensis</name>
    <dbReference type="NCBI Taxonomy" id="1825093"/>
    <lineage>
        <taxon>Bacteria</taxon>
        <taxon>Bacillati</taxon>
        <taxon>Chloroflexota</taxon>
        <taxon>Ktedonobacteria</taxon>
        <taxon>Thermogemmatisporales</taxon>
        <taxon>Thermogemmatisporaceae</taxon>
        <taxon>Thermogemmatispora</taxon>
    </lineage>
</organism>
<dbReference type="OrthoDB" id="3684942at2"/>